<dbReference type="RefSeq" id="WP_101072549.1">
    <property type="nucleotide sequence ID" value="NZ_PISP01000001.1"/>
</dbReference>
<protein>
    <submittedName>
        <fullName evidence="3">CIA30 family protein</fullName>
    </submittedName>
</protein>
<dbReference type="SUPFAM" id="SSF49785">
    <property type="entry name" value="Galactose-binding domain-like"/>
    <property type="match status" value="1"/>
</dbReference>
<feature type="domain" description="NADH:ubiquinone oxidoreductase intermediate-associated protein 30" evidence="2">
    <location>
        <begin position="15"/>
        <end position="162"/>
    </location>
</feature>
<accession>A0A2N0VLP3</accession>
<evidence type="ECO:0000256" key="1">
    <source>
        <dbReference type="ARBA" id="ARBA00007884"/>
    </source>
</evidence>
<evidence type="ECO:0000313" key="3">
    <source>
        <dbReference type="EMBL" id="PKD45102.1"/>
    </source>
</evidence>
<comment type="caution">
    <text evidence="3">The sequence shown here is derived from an EMBL/GenBank/DDBJ whole genome shotgun (WGS) entry which is preliminary data.</text>
</comment>
<dbReference type="AlphaFoldDB" id="A0A2N0VLP3"/>
<evidence type="ECO:0000259" key="2">
    <source>
        <dbReference type="Pfam" id="PF08547"/>
    </source>
</evidence>
<dbReference type="PANTHER" id="PTHR13194">
    <property type="entry name" value="COMPLEX I INTERMEDIATE-ASSOCIATED PROTEIN 30"/>
    <property type="match status" value="1"/>
</dbReference>
<name>A0A2N0VLP3_9BACT</name>
<evidence type="ECO:0000313" key="4">
    <source>
        <dbReference type="Proteomes" id="UP000233398"/>
    </source>
</evidence>
<comment type="similarity">
    <text evidence="1">Belongs to the CIA30 family.</text>
</comment>
<dbReference type="InterPro" id="IPR013857">
    <property type="entry name" value="NADH-UbQ_OxRdtase-assoc_prot30"/>
</dbReference>
<sequence length="173" mass="19729">MYIKPVVITDFTNLANQKWEIINDDVMGGQSESQFQINKDGNAVFLGHISLKNSGGFASVRNHEPLNLSGFNTIRLTVKGDGNQYSFRLKPNTENPAANFWYEDRFQTKNGEWIEIELALKDFEPTYRGRKPQNAATLDVENIEQFGFLISDKQKGEFRLEINKIEALPDSHS</sequence>
<dbReference type="EMBL" id="PISP01000001">
    <property type="protein sequence ID" value="PKD45102.1"/>
    <property type="molecule type" value="Genomic_DNA"/>
</dbReference>
<proteinExistence type="inferred from homology"/>
<reference evidence="3 4" key="1">
    <citation type="submission" date="2017-11" db="EMBL/GenBank/DDBJ databases">
        <title>Rhodohalobacter 15182 sp. nov., isolated from a salt lake.</title>
        <authorList>
            <person name="Han S."/>
        </authorList>
    </citation>
    <scope>NUCLEOTIDE SEQUENCE [LARGE SCALE GENOMIC DNA]</scope>
    <source>
        <strain evidence="3 4">15182</strain>
    </source>
</reference>
<organism evidence="3 4">
    <name type="scientific">Rhodohalobacter barkolensis</name>
    <dbReference type="NCBI Taxonomy" id="2053187"/>
    <lineage>
        <taxon>Bacteria</taxon>
        <taxon>Pseudomonadati</taxon>
        <taxon>Balneolota</taxon>
        <taxon>Balneolia</taxon>
        <taxon>Balneolales</taxon>
        <taxon>Balneolaceae</taxon>
        <taxon>Rhodohalobacter</taxon>
    </lineage>
</organism>
<keyword evidence="4" id="KW-1185">Reference proteome</keyword>
<gene>
    <name evidence="3" type="ORF">CWD77_06525</name>
</gene>
<dbReference type="Proteomes" id="UP000233398">
    <property type="component" value="Unassembled WGS sequence"/>
</dbReference>
<dbReference type="PANTHER" id="PTHR13194:SF19">
    <property type="entry name" value="NAD(P)-BINDING ROSSMANN-FOLD SUPERFAMILY PROTEIN"/>
    <property type="match status" value="1"/>
</dbReference>
<dbReference type="OrthoDB" id="442188at2"/>
<dbReference type="Gene3D" id="2.60.120.430">
    <property type="entry name" value="Galactose-binding lectin"/>
    <property type="match status" value="1"/>
</dbReference>
<dbReference type="Pfam" id="PF08547">
    <property type="entry name" value="CIA30"/>
    <property type="match status" value="1"/>
</dbReference>
<dbReference type="InterPro" id="IPR039131">
    <property type="entry name" value="NDUFAF1"/>
</dbReference>
<dbReference type="InterPro" id="IPR008979">
    <property type="entry name" value="Galactose-bd-like_sf"/>
</dbReference>